<evidence type="ECO:0000313" key="11">
    <source>
        <dbReference type="Proteomes" id="UP000002014"/>
    </source>
</evidence>
<evidence type="ECO:0000313" key="10">
    <source>
        <dbReference type="EMBL" id="ABV50295.1"/>
    </source>
</evidence>
<feature type="binding site" evidence="8">
    <location>
        <begin position="148"/>
        <end position="150"/>
    </location>
    <ligand>
        <name>ATP</name>
        <dbReference type="ChEBI" id="CHEBI:30616"/>
    </ligand>
</feature>
<evidence type="ECO:0000256" key="8">
    <source>
        <dbReference type="HAMAP-Rule" id="MF_00140"/>
    </source>
</evidence>
<dbReference type="CDD" id="cd00806">
    <property type="entry name" value="TrpRS_core"/>
    <property type="match status" value="1"/>
</dbReference>
<dbReference type="STRING" id="93060.P9215_06801"/>
<dbReference type="PANTHER" id="PTHR43766:SF1">
    <property type="entry name" value="TRYPTOPHAN--TRNA LIGASE, MITOCHONDRIAL"/>
    <property type="match status" value="1"/>
</dbReference>
<dbReference type="RefSeq" id="WP_012007415.1">
    <property type="nucleotide sequence ID" value="NC_009840.1"/>
</dbReference>
<dbReference type="PRINTS" id="PR01039">
    <property type="entry name" value="TRNASYNTHTRP"/>
</dbReference>
<keyword evidence="8" id="KW-0963">Cytoplasm</keyword>
<dbReference type="InterPro" id="IPR024109">
    <property type="entry name" value="Trp-tRNA-ligase_bac-type"/>
</dbReference>
<proteinExistence type="inferred from homology"/>
<evidence type="ECO:0000256" key="6">
    <source>
        <dbReference type="ARBA" id="ARBA00023146"/>
    </source>
</evidence>
<evidence type="ECO:0000256" key="3">
    <source>
        <dbReference type="ARBA" id="ARBA00022741"/>
    </source>
</evidence>
<sequence>MANKKRILSGVQPTGDLHIGNWLGAINNWVTLQEQYETFLCVVDLHAITASYNPKELSQNTISTAALYVACGIDPNICSIFVQSQISAHSELCWILNCMTPINWMERMIQFKEKSIQQGNNVSIGLFDYPILMAADILLYDADFVPVGEDQKQHLELARDIAQQRINARFSKDKNILKIPQPIIMKNGSKIMSLLDGSKKMSKSDLNEGSRINLLDAPEIITKKIKRAKSDSYIGIEFNNPERPESKNLLMIYSILSGKEISQCENDFSETGWGTFKNLITEKLIESLEPIQKKYKLLINDPYQLNKILDEGKEKAEDLANQTLKRVKTKLGFFEMEKKLCQ</sequence>
<feature type="short sequence motif" description="'KMSKS' region" evidence="8">
    <location>
        <begin position="200"/>
        <end position="204"/>
    </location>
</feature>
<comment type="catalytic activity">
    <reaction evidence="7 8">
        <text>tRNA(Trp) + L-tryptophan + ATP = L-tryptophyl-tRNA(Trp) + AMP + diphosphate + H(+)</text>
        <dbReference type="Rhea" id="RHEA:24080"/>
        <dbReference type="Rhea" id="RHEA-COMP:9671"/>
        <dbReference type="Rhea" id="RHEA-COMP:9705"/>
        <dbReference type="ChEBI" id="CHEBI:15378"/>
        <dbReference type="ChEBI" id="CHEBI:30616"/>
        <dbReference type="ChEBI" id="CHEBI:33019"/>
        <dbReference type="ChEBI" id="CHEBI:57912"/>
        <dbReference type="ChEBI" id="CHEBI:78442"/>
        <dbReference type="ChEBI" id="CHEBI:78535"/>
        <dbReference type="ChEBI" id="CHEBI:456215"/>
        <dbReference type="EC" id="6.1.1.2"/>
    </reaction>
</comment>
<dbReference type="InterPro" id="IPR014729">
    <property type="entry name" value="Rossmann-like_a/b/a_fold"/>
</dbReference>
<dbReference type="GO" id="GO:0004830">
    <property type="term" value="F:tryptophan-tRNA ligase activity"/>
    <property type="evidence" value="ECO:0007669"/>
    <property type="project" value="UniProtKB-UniRule"/>
</dbReference>
<evidence type="ECO:0000256" key="9">
    <source>
        <dbReference type="RuleBase" id="RU363036"/>
    </source>
</evidence>
<dbReference type="Pfam" id="PF00579">
    <property type="entry name" value="tRNA-synt_1b"/>
    <property type="match status" value="1"/>
</dbReference>
<keyword evidence="4 8" id="KW-0067">ATP-binding</keyword>
<keyword evidence="5 8" id="KW-0648">Protein biosynthesis</keyword>
<dbReference type="GO" id="GO:0005524">
    <property type="term" value="F:ATP binding"/>
    <property type="evidence" value="ECO:0007669"/>
    <property type="project" value="UniProtKB-UniRule"/>
</dbReference>
<feature type="short sequence motif" description="'HIGH' region" evidence="8">
    <location>
        <begin position="13"/>
        <end position="21"/>
    </location>
</feature>
<reference evidence="10 11" key="1">
    <citation type="journal article" date="2007" name="PLoS Genet.">
        <title>Patterns and implications of gene gain and loss in the evolution of Prochlorococcus.</title>
        <authorList>
            <person name="Kettler G.C."/>
            <person name="Martiny A.C."/>
            <person name="Huang K."/>
            <person name="Zucker J."/>
            <person name="Coleman M.L."/>
            <person name="Rodrigue S."/>
            <person name="Chen F."/>
            <person name="Lapidus A."/>
            <person name="Ferriera S."/>
            <person name="Johnson J."/>
            <person name="Steglich C."/>
            <person name="Church G.M."/>
            <person name="Richardson P."/>
            <person name="Chisholm S.W."/>
        </authorList>
    </citation>
    <scope>NUCLEOTIDE SEQUENCE [LARGE SCALE GENOMIC DNA]</scope>
    <source>
        <strain evidence="10 11">MIT 9215</strain>
    </source>
</reference>
<dbReference type="HOGENOM" id="CLU_029244_1_4_3"/>
<dbReference type="GO" id="GO:0005737">
    <property type="term" value="C:cytoplasm"/>
    <property type="evidence" value="ECO:0007669"/>
    <property type="project" value="UniProtKB-SubCell"/>
</dbReference>
<accession>A8G3W4</accession>
<feature type="binding site" evidence="8">
    <location>
        <position position="136"/>
    </location>
    <ligand>
        <name>L-tryptophan</name>
        <dbReference type="ChEBI" id="CHEBI:57912"/>
    </ligand>
</feature>
<feature type="binding site" evidence="8">
    <location>
        <begin position="200"/>
        <end position="204"/>
    </location>
    <ligand>
        <name>ATP</name>
        <dbReference type="ChEBI" id="CHEBI:30616"/>
    </ligand>
</feature>
<dbReference type="AlphaFoldDB" id="A8G3W4"/>
<comment type="function">
    <text evidence="8">Catalyzes the attachment of tryptophan to tRNA(Trp).</text>
</comment>
<dbReference type="EMBL" id="CP000825">
    <property type="protein sequence ID" value="ABV50295.1"/>
    <property type="molecule type" value="Genomic_DNA"/>
</dbReference>
<comment type="similarity">
    <text evidence="1 8 9">Belongs to the class-I aminoacyl-tRNA synthetase family.</text>
</comment>
<dbReference type="SUPFAM" id="SSF52374">
    <property type="entry name" value="Nucleotidylyl transferase"/>
    <property type="match status" value="1"/>
</dbReference>
<dbReference type="OrthoDB" id="9801042at2"/>
<dbReference type="EC" id="6.1.1.2" evidence="8"/>
<feature type="binding site" evidence="8">
    <location>
        <begin position="20"/>
        <end position="21"/>
    </location>
    <ligand>
        <name>ATP</name>
        <dbReference type="ChEBI" id="CHEBI:30616"/>
    </ligand>
</feature>
<protein>
    <recommendedName>
        <fullName evidence="8">Tryptophan--tRNA ligase</fullName>
        <ecNumber evidence="8">6.1.1.2</ecNumber>
    </recommendedName>
    <alternativeName>
        <fullName evidence="8">Tryptophanyl-tRNA synthetase</fullName>
        <shortName evidence="8">TrpRS</shortName>
    </alternativeName>
</protein>
<dbReference type="FunFam" id="1.10.240.10:FF:000002">
    <property type="entry name" value="Tryptophan--tRNA ligase"/>
    <property type="match status" value="1"/>
</dbReference>
<evidence type="ECO:0000256" key="5">
    <source>
        <dbReference type="ARBA" id="ARBA00022917"/>
    </source>
</evidence>
<dbReference type="GO" id="GO:0006436">
    <property type="term" value="P:tryptophanyl-tRNA aminoacylation"/>
    <property type="evidence" value="ECO:0007669"/>
    <property type="project" value="UniProtKB-UniRule"/>
</dbReference>
<dbReference type="InterPro" id="IPR002305">
    <property type="entry name" value="aa-tRNA-synth_Ic"/>
</dbReference>
<feature type="binding site" evidence="8">
    <location>
        <position position="191"/>
    </location>
    <ligand>
        <name>ATP</name>
        <dbReference type="ChEBI" id="CHEBI:30616"/>
    </ligand>
</feature>
<keyword evidence="3 8" id="KW-0547">Nucleotide-binding</keyword>
<name>A8G3W4_PROM2</name>
<dbReference type="PANTHER" id="PTHR43766">
    <property type="entry name" value="TRYPTOPHAN--TRNA LIGASE, MITOCHONDRIAL"/>
    <property type="match status" value="1"/>
</dbReference>
<comment type="subcellular location">
    <subcellularLocation>
        <location evidence="8">Cytoplasm</location>
    </subcellularLocation>
</comment>
<dbReference type="HAMAP" id="MF_00140_B">
    <property type="entry name" value="Trp_tRNA_synth_B"/>
    <property type="match status" value="1"/>
</dbReference>
<evidence type="ECO:0000256" key="2">
    <source>
        <dbReference type="ARBA" id="ARBA00022598"/>
    </source>
</evidence>
<evidence type="ECO:0000256" key="4">
    <source>
        <dbReference type="ARBA" id="ARBA00022840"/>
    </source>
</evidence>
<feature type="binding site" evidence="8">
    <location>
        <begin position="12"/>
        <end position="14"/>
    </location>
    <ligand>
        <name>ATP</name>
        <dbReference type="ChEBI" id="CHEBI:30616"/>
    </ligand>
</feature>
<dbReference type="Gene3D" id="3.40.50.620">
    <property type="entry name" value="HUPs"/>
    <property type="match status" value="1"/>
</dbReference>
<dbReference type="InterPro" id="IPR050203">
    <property type="entry name" value="Trp-tRNA_synthetase"/>
</dbReference>
<dbReference type="Gene3D" id="1.10.240.10">
    <property type="entry name" value="Tyrosyl-Transfer RNA Synthetase"/>
    <property type="match status" value="1"/>
</dbReference>
<dbReference type="NCBIfam" id="TIGR00233">
    <property type="entry name" value="trpS"/>
    <property type="match status" value="1"/>
</dbReference>
<comment type="subunit">
    <text evidence="8">Homodimer.</text>
</comment>
<dbReference type="eggNOG" id="COG0180">
    <property type="taxonomic scope" value="Bacteria"/>
</dbReference>
<organism evidence="10 11">
    <name type="scientific">Prochlorococcus marinus (strain MIT 9215)</name>
    <dbReference type="NCBI Taxonomy" id="93060"/>
    <lineage>
        <taxon>Bacteria</taxon>
        <taxon>Bacillati</taxon>
        <taxon>Cyanobacteriota</taxon>
        <taxon>Cyanophyceae</taxon>
        <taxon>Synechococcales</taxon>
        <taxon>Prochlorococcaceae</taxon>
        <taxon>Prochlorococcus</taxon>
    </lineage>
</organism>
<gene>
    <name evidence="8 10" type="primary">trpS</name>
    <name evidence="10" type="ordered locus">P9215_06801</name>
</gene>
<dbReference type="KEGG" id="pmh:P9215_06801"/>
<keyword evidence="2 8" id="KW-0436">Ligase</keyword>
<dbReference type="InterPro" id="IPR002306">
    <property type="entry name" value="Trp-tRNA-ligase"/>
</dbReference>
<evidence type="ECO:0000256" key="7">
    <source>
        <dbReference type="ARBA" id="ARBA00049929"/>
    </source>
</evidence>
<evidence type="ECO:0000256" key="1">
    <source>
        <dbReference type="ARBA" id="ARBA00005594"/>
    </source>
</evidence>
<dbReference type="Proteomes" id="UP000002014">
    <property type="component" value="Chromosome"/>
</dbReference>
<keyword evidence="6 8" id="KW-0030">Aminoacyl-tRNA synthetase</keyword>